<keyword evidence="3" id="KW-1185">Reference proteome</keyword>
<reference evidence="2 3" key="1">
    <citation type="submission" date="2020-07" db="EMBL/GenBank/DDBJ databases">
        <title>Transfer of Campylobacter canadensis to the novel genus Avispirillum gen. nov., that also includes two novel species recovered from migratory waterfowl: Avispirillum anseris sp. nov. and Avispirillum brantae sp. nov.</title>
        <authorList>
            <person name="Miller W.G."/>
            <person name="Chapman M.H."/>
            <person name="Yee E."/>
            <person name="Inglis G.D."/>
        </authorList>
    </citation>
    <scope>NUCLEOTIDE SEQUENCE [LARGE SCALE GENOMIC DNA]</scope>
    <source>
        <strain evidence="2 3">L283</strain>
    </source>
</reference>
<dbReference type="SUPFAM" id="SSF56024">
    <property type="entry name" value="Phospholipase D/nuclease"/>
    <property type="match status" value="1"/>
</dbReference>
<accession>A0ABS7WT76</accession>
<proteinExistence type="predicted"/>
<feature type="domain" description="Phospholipase D-like" evidence="1">
    <location>
        <begin position="296"/>
        <end position="425"/>
    </location>
</feature>
<sequence length="432" mass="51291">MKLNFNLIQHKFTYFGEDNNYELYDIKYVFYPVYKCIVNCIFKEDEQLTQIEVFILRLIDTTKSKISTIEKITCLDKDVLNTIISELIFKAYLDNNLNLSKKAKDYLNNIKSTKMVEKEFCVIFDAISADIIELSQSDIRLEHKVDKDAIELKRNNTLRPDNNCLNNIYKDDKTLKQVIFENIQNFENNETLKLYSVKDLSKISMFYKKHLCCFYKNSINEKKIVALNIASEDIVADEGISRLFDKLLEKEDFKVKENQATKDNSNRFENYTFTLDIKDGQIIDECSHKKYFKYILENAKNDIYIQSPWIRFQVLNEYLDYIKSALSRKVNIHIKYGIENKSKRDNKAIIDKKAEEVFIELKNNYANFKTYKDNSHEKFIICDNDFIINGSFNWLSYLHNEGNERKENSTITKNKDTINKKIKDFYNKEENK</sequence>
<dbReference type="Pfam" id="PF13091">
    <property type="entry name" value="PLDc_2"/>
    <property type="match status" value="1"/>
</dbReference>
<dbReference type="Gene3D" id="3.30.870.10">
    <property type="entry name" value="Endonuclease Chain A"/>
    <property type="match status" value="1"/>
</dbReference>
<comment type="caution">
    <text evidence="2">The sequence shown here is derived from an EMBL/GenBank/DDBJ whole genome shotgun (WGS) entry which is preliminary data.</text>
</comment>
<protein>
    <recommendedName>
        <fullName evidence="1">Phospholipase D-like domain-containing protein</fullName>
    </recommendedName>
</protein>
<evidence type="ECO:0000313" key="2">
    <source>
        <dbReference type="EMBL" id="MBZ7987974.1"/>
    </source>
</evidence>
<dbReference type="InterPro" id="IPR025202">
    <property type="entry name" value="PLD-like_dom"/>
</dbReference>
<dbReference type="Proteomes" id="UP000786183">
    <property type="component" value="Unassembled WGS sequence"/>
</dbReference>
<evidence type="ECO:0000259" key="1">
    <source>
        <dbReference type="Pfam" id="PF13091"/>
    </source>
</evidence>
<evidence type="ECO:0000313" key="3">
    <source>
        <dbReference type="Proteomes" id="UP000786183"/>
    </source>
</evidence>
<dbReference type="RefSeq" id="WP_172232936.1">
    <property type="nucleotide sequence ID" value="NZ_CP035946.1"/>
</dbReference>
<dbReference type="EMBL" id="JACGBB010000021">
    <property type="protein sequence ID" value="MBZ7987974.1"/>
    <property type="molecule type" value="Genomic_DNA"/>
</dbReference>
<name>A0ABS7WT76_9BACT</name>
<gene>
    <name evidence="2" type="ORF">AVCANL283_07700</name>
</gene>
<organism evidence="2 3">
    <name type="scientific">Campylobacter canadensis</name>
    <dbReference type="NCBI Taxonomy" id="449520"/>
    <lineage>
        <taxon>Bacteria</taxon>
        <taxon>Pseudomonadati</taxon>
        <taxon>Campylobacterota</taxon>
        <taxon>Epsilonproteobacteria</taxon>
        <taxon>Campylobacterales</taxon>
        <taxon>Campylobacteraceae</taxon>
        <taxon>Campylobacter</taxon>
    </lineage>
</organism>